<dbReference type="PROSITE" id="PS51208">
    <property type="entry name" value="AUTOTRANSPORTER"/>
    <property type="match status" value="1"/>
</dbReference>
<dbReference type="EMBL" id="ACDP02000016">
    <property type="protein sequence ID" value="EQM95238.1"/>
    <property type="molecule type" value="Genomic_DNA"/>
</dbReference>
<dbReference type="GO" id="GO:0019867">
    <property type="term" value="C:outer membrane"/>
    <property type="evidence" value="ECO:0007669"/>
    <property type="project" value="InterPro"/>
</dbReference>
<dbReference type="AlphaFoldDB" id="T5LUR8"/>
<dbReference type="Gene3D" id="2.40.128.130">
    <property type="entry name" value="Autotransporter beta-domain"/>
    <property type="match status" value="1"/>
</dbReference>
<dbReference type="eggNOG" id="COG3468">
    <property type="taxonomic scope" value="Bacteria"/>
</dbReference>
<feature type="non-terminal residue" evidence="2">
    <location>
        <position position="1"/>
    </location>
</feature>
<dbReference type="HOGENOM" id="CLU_528467_0_0_4"/>
<gene>
    <name evidence="2" type="ORF">OFAG_02204</name>
</gene>
<dbReference type="SMART" id="SM00869">
    <property type="entry name" value="Autotransporter"/>
    <property type="match status" value="1"/>
</dbReference>
<accession>T5LUR8</accession>
<protein>
    <submittedName>
        <fullName evidence="2">Outer membrane autotransporter barrel domain-containing protein</fullName>
    </submittedName>
</protein>
<organism evidence="2 3">
    <name type="scientific">Oxalobacter paraformigenes</name>
    <dbReference type="NCBI Taxonomy" id="556268"/>
    <lineage>
        <taxon>Bacteria</taxon>
        <taxon>Pseudomonadati</taxon>
        <taxon>Pseudomonadota</taxon>
        <taxon>Betaproteobacteria</taxon>
        <taxon>Burkholderiales</taxon>
        <taxon>Oxalobacteraceae</taxon>
        <taxon>Oxalobacter</taxon>
    </lineage>
</organism>
<dbReference type="SUPFAM" id="SSF103515">
    <property type="entry name" value="Autotransporter"/>
    <property type="match status" value="1"/>
</dbReference>
<dbReference type="NCBIfam" id="TIGR01414">
    <property type="entry name" value="autotrans_barl"/>
    <property type="match status" value="1"/>
</dbReference>
<proteinExistence type="predicted"/>
<evidence type="ECO:0000259" key="1">
    <source>
        <dbReference type="PROSITE" id="PS51208"/>
    </source>
</evidence>
<evidence type="ECO:0000313" key="2">
    <source>
        <dbReference type="EMBL" id="EQM95238.1"/>
    </source>
</evidence>
<sequence>EATGNTVTVTDGTIGGNVYGGRSAYAHATGNTITIRGGTITGAIYGGFSADTGAATGNTVILEGHPDHLNLNDVYGGYSDGQGTITDNILQVKTTGVNVQALKNFDQYEFYIPNNASTGTTMLTVTGGAQTDLGAARVGVAVAAGAKPALAVGDTLTLIHNDKGFSSNNGITPIDLSGKQGISLDYTFHVPTLNEAGTDLQASVASVKAAPETVIFNDGRLASLGFINRGNDLARETGLGQIGKGKAGLYGAISGSDNRHDTGHGHADASGTHWLIGAAGKLKQDKAAEATGTLYLQAGWGDIQERNPAARGQGDTHYYGIGATGHYRQKEGILKGTWLQLNGHLGRAGTDFDSDLRDSSGKRGSYDKKANYYGAGIELGYTLGVTETAELDISAGYQWTRLEGYHTRIAGDPYRFDDIDSHRSKVGAKLKYKADRQYTPYAGLAWEHEFSGTARGSVYGYRLEESSLKGDTGIGEIGVEFSPEAESPWRVDAKVQGYMGRMEGVAGHLEVHYRF</sequence>
<dbReference type="InterPro" id="IPR006315">
    <property type="entry name" value="OM_autotransptr_brl_dom"/>
</dbReference>
<feature type="domain" description="Autotransporter" evidence="1">
    <location>
        <begin position="242"/>
        <end position="515"/>
    </location>
</feature>
<dbReference type="Proteomes" id="UP000003973">
    <property type="component" value="Unassembled WGS sequence"/>
</dbReference>
<comment type="caution">
    <text evidence="2">The sequence shown here is derived from an EMBL/GenBank/DDBJ whole genome shotgun (WGS) entry which is preliminary data.</text>
</comment>
<keyword evidence="3" id="KW-1185">Reference proteome</keyword>
<dbReference type="InterPro" id="IPR036709">
    <property type="entry name" value="Autotransporte_beta_dom_sf"/>
</dbReference>
<reference evidence="2" key="1">
    <citation type="submission" date="2011-10" db="EMBL/GenBank/DDBJ databases">
        <title>The Genome Sequence of Oxalobacter formigenes HOxBLS.</title>
        <authorList>
            <consortium name="The Broad Institute Genome Sequencing Platform"/>
            <person name="Earl A."/>
            <person name="Ward D."/>
            <person name="Feldgarden M."/>
            <person name="Gevers D."/>
            <person name="Allison M.J."/>
            <person name="Humphrey S."/>
            <person name="Young S.K."/>
            <person name="Zeng Q."/>
            <person name="Gargeya S."/>
            <person name="Fitzgerald M."/>
            <person name="Haas B."/>
            <person name="Abouelleil A."/>
            <person name="Alvarado L."/>
            <person name="Arachchi H.M."/>
            <person name="Berlin A."/>
            <person name="Brown A."/>
            <person name="Chapman S.B."/>
            <person name="Chen Z."/>
            <person name="Dunbar C."/>
            <person name="Freedman E."/>
            <person name="Gearin G."/>
            <person name="Goldberg J."/>
            <person name="Griggs A."/>
            <person name="Gujja S."/>
            <person name="Heiman D."/>
            <person name="Howarth C."/>
            <person name="Larson L."/>
            <person name="Lui A."/>
            <person name="MacDonald P.J.P."/>
            <person name="Montmayeur A."/>
            <person name="Murphy C."/>
            <person name="Neiman D."/>
            <person name="Pearson M."/>
            <person name="Priest M."/>
            <person name="Roberts A."/>
            <person name="Saif S."/>
            <person name="Shea T."/>
            <person name="Shenoy N."/>
            <person name="Sisk P."/>
            <person name="Stolte C."/>
            <person name="Sykes S."/>
            <person name="Wortman J."/>
            <person name="Nusbaum C."/>
            <person name="Birren B."/>
        </authorList>
    </citation>
    <scope>NUCLEOTIDE SEQUENCE [LARGE SCALE GENOMIC DNA]</scope>
    <source>
        <strain evidence="2">HOxBLS</strain>
    </source>
</reference>
<name>T5LUR8_9BURK</name>
<dbReference type="RefSeq" id="WP_020995001.1">
    <property type="nucleotide sequence ID" value="NZ_KI392031.1"/>
</dbReference>
<evidence type="ECO:0000313" key="3">
    <source>
        <dbReference type="Proteomes" id="UP000003973"/>
    </source>
</evidence>
<dbReference type="InterPro" id="IPR005546">
    <property type="entry name" value="Autotransporte_beta"/>
</dbReference>